<feature type="domain" description="Arf-GAP" evidence="13">
    <location>
        <begin position="402"/>
        <end position="527"/>
    </location>
</feature>
<keyword evidence="10" id="KW-0175">Coiled coil</keyword>
<dbReference type="InterPro" id="IPR001849">
    <property type="entry name" value="PH_domain"/>
</dbReference>
<dbReference type="CDD" id="cd08852">
    <property type="entry name" value="ArfGap_ACAP1"/>
    <property type="match status" value="1"/>
</dbReference>
<dbReference type="Pfam" id="PF01412">
    <property type="entry name" value="ArfGap"/>
    <property type="match status" value="1"/>
</dbReference>
<keyword evidence="3 9" id="KW-0677">Repeat</keyword>
<dbReference type="CTD" id="9744"/>
<dbReference type="CDD" id="cd13250">
    <property type="entry name" value="PH_ACAP"/>
    <property type="match status" value="1"/>
</dbReference>
<dbReference type="Gene3D" id="1.10.220.150">
    <property type="entry name" value="Arf GTPase activating protein"/>
    <property type="match status" value="1"/>
</dbReference>
<comment type="activity regulation">
    <text evidence="9">GAP activity stimulated by phosphatidylinositol 4,5-bisphosphate (PIP2) and phosphatidic acid.</text>
</comment>
<evidence type="ECO:0000256" key="8">
    <source>
        <dbReference type="PROSITE-ProRule" id="PRU00288"/>
    </source>
</evidence>
<comment type="domain">
    <text evidence="9">The BAR domain mediates homodimerization, it can neither bind membrane nor impart curvature, but instead requires the neighboring PH domain to achieve these functions.</text>
</comment>
<comment type="function">
    <text evidence="9">GTPase-activating protein for the ADP ribosylation factor family.</text>
</comment>
<evidence type="ECO:0000256" key="11">
    <source>
        <dbReference type="SAM" id="MobiDB-lite"/>
    </source>
</evidence>
<gene>
    <name evidence="16" type="primary">acap1</name>
</gene>
<dbReference type="PROSITE" id="PS50115">
    <property type="entry name" value="ARFGAP"/>
    <property type="match status" value="1"/>
</dbReference>
<dbReference type="InterPro" id="IPR001164">
    <property type="entry name" value="ArfGAP_dom"/>
</dbReference>
<dbReference type="InterPro" id="IPR038508">
    <property type="entry name" value="ArfGAP_dom_sf"/>
</dbReference>
<dbReference type="SMART" id="SM00105">
    <property type="entry name" value="ArfGap"/>
    <property type="match status" value="1"/>
</dbReference>
<evidence type="ECO:0000256" key="1">
    <source>
        <dbReference type="ARBA" id="ARBA00022468"/>
    </source>
</evidence>
<dbReference type="Pfam" id="PF12796">
    <property type="entry name" value="Ank_2"/>
    <property type="match status" value="1"/>
</dbReference>
<evidence type="ECO:0000259" key="13">
    <source>
        <dbReference type="PROSITE" id="PS50115"/>
    </source>
</evidence>
<evidence type="ECO:0000313" key="16">
    <source>
        <dbReference type="RefSeq" id="XP_008281061.1"/>
    </source>
</evidence>
<dbReference type="SMART" id="SM00233">
    <property type="entry name" value="PH"/>
    <property type="match status" value="1"/>
</dbReference>
<dbReference type="FunFam" id="1.25.40.20:FF:000020">
    <property type="entry name" value="Arf-GAP with coiled-coil, ANK repeat and PH domain-containing protein 2"/>
    <property type="match status" value="1"/>
</dbReference>
<dbReference type="InterPro" id="IPR011993">
    <property type="entry name" value="PH-like_dom_sf"/>
</dbReference>
<dbReference type="PROSITE" id="PS50003">
    <property type="entry name" value="PH_DOMAIN"/>
    <property type="match status" value="1"/>
</dbReference>
<dbReference type="GO" id="GO:0005096">
    <property type="term" value="F:GTPase activator activity"/>
    <property type="evidence" value="ECO:0007669"/>
    <property type="project" value="UniProtKB-KW"/>
</dbReference>
<reference evidence="16" key="2">
    <citation type="submission" date="2025-04" db="UniProtKB">
        <authorList>
            <consortium name="RefSeq"/>
        </authorList>
    </citation>
    <scope>IDENTIFICATION</scope>
</reference>
<feature type="domain" description="PH" evidence="12">
    <location>
        <begin position="266"/>
        <end position="361"/>
    </location>
</feature>
<evidence type="ECO:0000256" key="4">
    <source>
        <dbReference type="ARBA" id="ARBA00022771"/>
    </source>
</evidence>
<dbReference type="InterPro" id="IPR002110">
    <property type="entry name" value="Ankyrin_rpt"/>
</dbReference>
<dbReference type="InterPro" id="IPR036770">
    <property type="entry name" value="Ankyrin_rpt-contain_sf"/>
</dbReference>
<feature type="coiled-coil region" evidence="10">
    <location>
        <begin position="21"/>
        <end position="48"/>
    </location>
</feature>
<dbReference type="SUPFAM" id="SSF57863">
    <property type="entry name" value="ArfGap/RecO-like zinc finger"/>
    <property type="match status" value="1"/>
</dbReference>
<dbReference type="PANTHER" id="PTHR23180">
    <property type="entry name" value="CENTAURIN/ARF"/>
    <property type="match status" value="1"/>
</dbReference>
<evidence type="ECO:0000313" key="15">
    <source>
        <dbReference type="Proteomes" id="UP000694891"/>
    </source>
</evidence>
<comment type="subcellular location">
    <subcellularLocation>
        <location evidence="9">Endosome membrane</location>
        <topology evidence="9">Peripheral membrane protein</topology>
    </subcellularLocation>
</comment>
<name>A0A3B5AN43_9TELE</name>
<dbReference type="InterPro" id="IPR004148">
    <property type="entry name" value="BAR_dom"/>
</dbReference>
<dbReference type="SMART" id="SM00248">
    <property type="entry name" value="ANK"/>
    <property type="match status" value="3"/>
</dbReference>
<keyword evidence="4 8" id="KW-0863">Zinc-finger</keyword>
<evidence type="ECO:0000256" key="9">
    <source>
        <dbReference type="RuleBase" id="RU369028"/>
    </source>
</evidence>
<dbReference type="Pfam" id="PF16746">
    <property type="entry name" value="BAR_3"/>
    <property type="match status" value="1"/>
</dbReference>
<dbReference type="Ensembl" id="ENSSPAT00000023263.1">
    <property type="protein sequence ID" value="ENSSPAP00000022898.1"/>
    <property type="gene ID" value="ENSSPAG00000017263.1"/>
</dbReference>
<dbReference type="InterPro" id="IPR037278">
    <property type="entry name" value="ARFGAP/RecO"/>
</dbReference>
<protein>
    <recommendedName>
        <fullName evidence="9">Arf-GAP with coiled-coil, ANK repeat and PH domain-containing protein</fullName>
        <shortName evidence="9">Cnt-b</shortName>
    </recommendedName>
    <alternativeName>
        <fullName evidence="9">Centaurin-beta</fullName>
    </alternativeName>
</protein>
<dbReference type="PROSITE" id="PS50297">
    <property type="entry name" value="ANK_REP_REGION"/>
    <property type="match status" value="2"/>
</dbReference>
<dbReference type="PANTHER" id="PTHR23180:SF197">
    <property type="entry name" value="ARF-GAP WITH COILED-COIL, ANK REPEAT AND PH DOMAIN-CONTAINING PROTEIN 1"/>
    <property type="match status" value="1"/>
</dbReference>
<dbReference type="SUPFAM" id="SSF103657">
    <property type="entry name" value="BAR/IMD domain-like"/>
    <property type="match status" value="1"/>
</dbReference>
<proteinExistence type="predicted"/>
<keyword evidence="1 9" id="KW-0343">GTPase activation</keyword>
<dbReference type="SUPFAM" id="SSF48403">
    <property type="entry name" value="Ankyrin repeat"/>
    <property type="match status" value="1"/>
</dbReference>
<dbReference type="STRING" id="144197.ENSSPAP00000022898"/>
<reference evidence="14" key="1">
    <citation type="submission" date="2023-09" db="UniProtKB">
        <authorList>
            <consortium name="Ensembl"/>
        </authorList>
    </citation>
    <scope>IDENTIFICATION</scope>
</reference>
<dbReference type="Proteomes" id="UP000694891">
    <property type="component" value="Unplaced"/>
</dbReference>
<dbReference type="GO" id="GO:0010008">
    <property type="term" value="C:endosome membrane"/>
    <property type="evidence" value="ECO:0007669"/>
    <property type="project" value="UniProtKB-SubCell"/>
</dbReference>
<dbReference type="GO" id="GO:0008270">
    <property type="term" value="F:zinc ion binding"/>
    <property type="evidence" value="ECO:0007669"/>
    <property type="project" value="UniProtKB-KW"/>
</dbReference>
<sequence>MTVKLDFEECLKDSPRFRADIEVVQSDVSEIETRLEKLVKQCQAMLEAGRVYCQTSKSFVNGLRELGHHCSEDKMMEDCLEKFSKRLSVILELQGEVIEITQKSVKTKLQNFVKEDVRRFKDVRKEFERSSEALEGALSRNAQAPRGKQHEVEEATNALLNARKAFRSEALDYVLQINVIEAKKKTDILMAMLSLMEAQAMLFQQGHQSLSELDQYRHKLSEEHTQFVLNAAREKRDMEQRHAAIKQKDMSYDDSIMDFNADAANGIAMEGYLYKRASNAFKTWSRRWFSIQKNQLVYQKKFKDQPTVVVEDLRLCTVKPSTENERRFCFEVVSPSKCCLLQADSERLQQAWISAVQNSIASAFQERREDTHSPRQRCSSMSASNLLGGGGGGCVDQENEGCKALEEVQAIPGNKQCCDCGEPGPDWASINLGITLCIVCSGIHRSLGVHFSKVRSLTLDSWEPELIKLMCELGNTVINRIYEARIDEITIKKPHPSSPRGDKESWIRSKYVEKKFIQKLPETGRNPPLRRSSARRNRATTQDRTVQRPPLKPKPNRATLPRVTGLSPSDLVQKNNSGFHKEVEEEEEDLSGLHPGALLYRSAALQNFPVMADALAHGADVNWVNVAEESSTPLIQAVSVNALAACEFLLQNGANVNQADSNGRGPLHHATIMGHTGLVCLFLKRGADYNARDKNQKDPITIAVDNANADIVTLLRIAKMNKEMREMDGAFGQPGDETYQDIFRDFSHMASNNPEKLKRRSADPKT</sequence>
<dbReference type="GeneTree" id="ENSGT00940000160289"/>
<dbReference type="SUPFAM" id="SSF50729">
    <property type="entry name" value="PH domain-like"/>
    <property type="match status" value="1"/>
</dbReference>
<dbReference type="Gene3D" id="1.25.40.20">
    <property type="entry name" value="Ankyrin repeat-containing domain"/>
    <property type="match status" value="1"/>
</dbReference>
<dbReference type="Pfam" id="PF00169">
    <property type="entry name" value="PH"/>
    <property type="match status" value="1"/>
</dbReference>
<evidence type="ECO:0000313" key="14">
    <source>
        <dbReference type="Ensembl" id="ENSSPAP00000022898.1"/>
    </source>
</evidence>
<dbReference type="OrthoDB" id="10070851at2759"/>
<keyword evidence="2 9" id="KW-0479">Metal-binding</keyword>
<dbReference type="FunFam" id="1.10.220.150:FF:000007">
    <property type="entry name" value="Arf-GAP with coiled-coil, ANK repeat and PH domain-containing protein 2"/>
    <property type="match status" value="1"/>
</dbReference>
<dbReference type="InterPro" id="IPR027267">
    <property type="entry name" value="AH/BAR_dom_sf"/>
</dbReference>
<evidence type="ECO:0000256" key="2">
    <source>
        <dbReference type="ARBA" id="ARBA00022723"/>
    </source>
</evidence>
<organism evidence="14">
    <name type="scientific">Stegastes partitus</name>
    <name type="common">bicolor damselfish</name>
    <dbReference type="NCBI Taxonomy" id="144197"/>
    <lineage>
        <taxon>Eukaryota</taxon>
        <taxon>Metazoa</taxon>
        <taxon>Chordata</taxon>
        <taxon>Craniata</taxon>
        <taxon>Vertebrata</taxon>
        <taxon>Euteleostomi</taxon>
        <taxon>Actinopterygii</taxon>
        <taxon>Neopterygii</taxon>
        <taxon>Teleostei</taxon>
        <taxon>Neoteleostei</taxon>
        <taxon>Acanthomorphata</taxon>
        <taxon>Ovalentaria</taxon>
        <taxon>Pomacentridae</taxon>
        <taxon>Stegastes</taxon>
    </lineage>
</organism>
<feature type="repeat" description="ANK" evidence="7">
    <location>
        <begin position="629"/>
        <end position="661"/>
    </location>
</feature>
<evidence type="ECO:0000256" key="7">
    <source>
        <dbReference type="PROSITE-ProRule" id="PRU00023"/>
    </source>
</evidence>
<dbReference type="GeneID" id="103358036"/>
<dbReference type="InterPro" id="IPR045258">
    <property type="entry name" value="ACAP1/2/3-like"/>
</dbReference>
<feature type="repeat" description="ANK" evidence="7">
    <location>
        <begin position="662"/>
        <end position="694"/>
    </location>
</feature>
<evidence type="ECO:0000256" key="5">
    <source>
        <dbReference type="ARBA" id="ARBA00022833"/>
    </source>
</evidence>
<keyword evidence="9" id="KW-0967">Endosome</keyword>
<dbReference type="Gene3D" id="1.20.1270.60">
    <property type="entry name" value="Arfaptin homology (AH) domain/BAR domain"/>
    <property type="match status" value="1"/>
</dbReference>
<dbReference type="PRINTS" id="PR00405">
    <property type="entry name" value="REVINTRACTNG"/>
</dbReference>
<accession>A0A3B5AN43</accession>
<dbReference type="FunFam" id="1.20.1270.60:FF:000025">
    <property type="entry name" value="arf-GAP with coiled-coil, ANK repeat and PH domain-containing protein 2"/>
    <property type="match status" value="1"/>
</dbReference>
<dbReference type="FunFam" id="2.30.29.30:FF:000026">
    <property type="entry name" value="Arf-GAP with coiled-coil, ANK repeat and PH domain-containing protein 2"/>
    <property type="match status" value="1"/>
</dbReference>
<dbReference type="AlphaFoldDB" id="A0A3B5AN43"/>
<comment type="domain">
    <text evidence="9">PH domain binds phospholipids including phosphatidic acid, phosphatidylinositol 3-phosphate, phosphatidylinositol 3,5-bisphosphate (PIP2) and phosphatidylinositol 3,4,5-trisphosphate (PIP3). May mediate protein binding to PIP2 or PIP3 containing membranes.</text>
</comment>
<keyword evidence="6 7" id="KW-0040">ANK repeat</keyword>
<evidence type="ECO:0000259" key="12">
    <source>
        <dbReference type="PROSITE" id="PS50003"/>
    </source>
</evidence>
<evidence type="ECO:0000256" key="10">
    <source>
        <dbReference type="SAM" id="Coils"/>
    </source>
</evidence>
<dbReference type="Gene3D" id="2.30.29.30">
    <property type="entry name" value="Pleckstrin-homology domain (PH domain)/Phosphotyrosine-binding domain (PTB)"/>
    <property type="match status" value="1"/>
</dbReference>
<feature type="region of interest" description="Disordered" evidence="11">
    <location>
        <begin position="522"/>
        <end position="574"/>
    </location>
</feature>
<keyword evidence="5 9" id="KW-0862">Zinc</keyword>
<evidence type="ECO:0000256" key="3">
    <source>
        <dbReference type="ARBA" id="ARBA00022737"/>
    </source>
</evidence>
<dbReference type="PROSITE" id="PS50088">
    <property type="entry name" value="ANK_REPEAT"/>
    <property type="match status" value="2"/>
</dbReference>
<dbReference type="RefSeq" id="XP_008281061.1">
    <property type="nucleotide sequence ID" value="XM_008282839.1"/>
</dbReference>
<evidence type="ECO:0000256" key="6">
    <source>
        <dbReference type="ARBA" id="ARBA00023043"/>
    </source>
</evidence>
<keyword evidence="15" id="KW-1185">Reference proteome</keyword>